<dbReference type="EMBL" id="CACVKT020005969">
    <property type="protein sequence ID" value="CAC5398891.1"/>
    <property type="molecule type" value="Genomic_DNA"/>
</dbReference>
<keyword evidence="1" id="KW-0732">Signal</keyword>
<gene>
    <name evidence="2" type="ORF">MCOR_33216</name>
</gene>
<protein>
    <recommendedName>
        <fullName evidence="4">Fibronectin type-III domain-containing protein</fullName>
    </recommendedName>
</protein>
<proteinExistence type="predicted"/>
<evidence type="ECO:0000313" key="2">
    <source>
        <dbReference type="EMBL" id="CAC5398891.1"/>
    </source>
</evidence>
<accession>A0A6J8CT06</accession>
<dbReference type="InterPro" id="IPR036116">
    <property type="entry name" value="FN3_sf"/>
</dbReference>
<evidence type="ECO:0008006" key="4">
    <source>
        <dbReference type="Google" id="ProtNLM"/>
    </source>
</evidence>
<keyword evidence="3" id="KW-1185">Reference proteome</keyword>
<sequence>MTKVQLIWWACFIVLIRHEVLGDRESSQKPWNSVGHNTSRPIHNYNCTELIPLAYCTQIVETTNCLGGGDFCLDDYKSYEFRLLGKCENNTWATGKFVVPLNDTYAKMEPVEGIIVSPTSNTFGIRWKFNKPIFMYDSPEYICQLDITLYTSQTTVATNISGVMPGTSYTFRIKCRPEKSIIWSEESEIQATTEYTVPLTGPALTSGGFITKKGNLYIYFKEPDNYNAQGNISNVQLTLQSLNSNDTMTTTVHDTNTADIKTCWASGNAGFRLNAAVKNRIGWSHTVTEIIFYPDNDVNKPSYVIVEVSKTINSFTISYEGDISPSNITYIWCRGRIEQESGIVLCEEDVDWKYSTNVTFTGILDSQFSDSWHFGMSVSIGKNDSGIVWEDCIFHQTERDNKKVIPTINKIGTTFIVLIIPRSFCQPNGYRPLQHFVQYGPLNG</sequence>
<evidence type="ECO:0000256" key="1">
    <source>
        <dbReference type="SAM" id="SignalP"/>
    </source>
</evidence>
<evidence type="ECO:0000313" key="3">
    <source>
        <dbReference type="Proteomes" id="UP000507470"/>
    </source>
</evidence>
<dbReference type="OrthoDB" id="10341306at2759"/>
<dbReference type="Proteomes" id="UP000507470">
    <property type="component" value="Unassembled WGS sequence"/>
</dbReference>
<dbReference type="AlphaFoldDB" id="A0A6J8CT06"/>
<reference evidence="2 3" key="1">
    <citation type="submission" date="2020-06" db="EMBL/GenBank/DDBJ databases">
        <authorList>
            <person name="Li R."/>
            <person name="Bekaert M."/>
        </authorList>
    </citation>
    <scope>NUCLEOTIDE SEQUENCE [LARGE SCALE GENOMIC DNA]</scope>
    <source>
        <strain evidence="3">wild</strain>
    </source>
</reference>
<dbReference type="SUPFAM" id="SSF49265">
    <property type="entry name" value="Fibronectin type III"/>
    <property type="match status" value="1"/>
</dbReference>
<name>A0A6J8CT06_MYTCO</name>
<dbReference type="InterPro" id="IPR013783">
    <property type="entry name" value="Ig-like_fold"/>
</dbReference>
<dbReference type="Gene3D" id="2.60.40.10">
    <property type="entry name" value="Immunoglobulins"/>
    <property type="match status" value="1"/>
</dbReference>
<feature type="signal peptide" evidence="1">
    <location>
        <begin position="1"/>
        <end position="22"/>
    </location>
</feature>
<feature type="chain" id="PRO_5026746724" description="Fibronectin type-III domain-containing protein" evidence="1">
    <location>
        <begin position="23"/>
        <end position="444"/>
    </location>
</feature>
<organism evidence="2 3">
    <name type="scientific">Mytilus coruscus</name>
    <name type="common">Sea mussel</name>
    <dbReference type="NCBI Taxonomy" id="42192"/>
    <lineage>
        <taxon>Eukaryota</taxon>
        <taxon>Metazoa</taxon>
        <taxon>Spiralia</taxon>
        <taxon>Lophotrochozoa</taxon>
        <taxon>Mollusca</taxon>
        <taxon>Bivalvia</taxon>
        <taxon>Autobranchia</taxon>
        <taxon>Pteriomorphia</taxon>
        <taxon>Mytilida</taxon>
        <taxon>Mytiloidea</taxon>
        <taxon>Mytilidae</taxon>
        <taxon>Mytilinae</taxon>
        <taxon>Mytilus</taxon>
    </lineage>
</organism>